<evidence type="ECO:0000256" key="2">
    <source>
        <dbReference type="ARBA" id="ARBA00022691"/>
    </source>
</evidence>
<proteinExistence type="inferred from homology"/>
<keyword evidence="6" id="KW-0411">Iron-sulfur</keyword>
<evidence type="ECO:0000256" key="7">
    <source>
        <dbReference type="ARBA" id="ARBA00023239"/>
    </source>
</evidence>
<keyword evidence="3" id="KW-0479">Metal-binding</keyword>
<dbReference type="GO" id="GO:0016829">
    <property type="term" value="F:lyase activity"/>
    <property type="evidence" value="ECO:0007669"/>
    <property type="project" value="UniProtKB-KW"/>
</dbReference>
<evidence type="ECO:0000256" key="1">
    <source>
        <dbReference type="ARBA" id="ARBA00022485"/>
    </source>
</evidence>
<keyword evidence="1" id="KW-0004">4Fe-4S</keyword>
<evidence type="ECO:0000313" key="9">
    <source>
        <dbReference type="EMBL" id="SFV53097.1"/>
    </source>
</evidence>
<protein>
    <submittedName>
        <fullName evidence="9">Queuosine Biosynthesis QueE Radical SAM</fullName>
    </submittedName>
</protein>
<dbReference type="GO" id="GO:0051539">
    <property type="term" value="F:4 iron, 4 sulfur cluster binding"/>
    <property type="evidence" value="ECO:0007669"/>
    <property type="project" value="UniProtKB-KW"/>
</dbReference>
<dbReference type="Pfam" id="PF13353">
    <property type="entry name" value="Fer4_12"/>
    <property type="match status" value="1"/>
</dbReference>
<evidence type="ECO:0000259" key="8">
    <source>
        <dbReference type="PROSITE" id="PS51918"/>
    </source>
</evidence>
<dbReference type="PANTHER" id="PTHR42836:SF1">
    <property type="entry name" value="7-CARBOXY-7-DEAZAGUANINE SYNTHASE"/>
    <property type="match status" value="1"/>
</dbReference>
<dbReference type="GO" id="GO:0046872">
    <property type="term" value="F:metal ion binding"/>
    <property type="evidence" value="ECO:0007669"/>
    <property type="project" value="UniProtKB-KW"/>
</dbReference>
<dbReference type="Gene3D" id="3.20.20.70">
    <property type="entry name" value="Aldolase class I"/>
    <property type="match status" value="1"/>
</dbReference>
<name>A0A1W1BHT0_9ZZZZ</name>
<dbReference type="PROSITE" id="PS51918">
    <property type="entry name" value="RADICAL_SAM"/>
    <property type="match status" value="1"/>
</dbReference>
<evidence type="ECO:0000256" key="3">
    <source>
        <dbReference type="ARBA" id="ARBA00022723"/>
    </source>
</evidence>
<dbReference type="InterPro" id="IPR058240">
    <property type="entry name" value="rSAM_sf"/>
</dbReference>
<keyword evidence="4" id="KW-0460">Magnesium</keyword>
<sequence length="251" mass="28693">MIYLVEHFYSIQGEGRYTGRPSLFFRFGGCNLKCEGFGCKEISPKGKEIIGCDTVYAVDRSFAKEWIEVKDVTSLIAILNYYELPFAVDVVFTGGEPLIYANDAIFVEFLEYLHLKGHRITFETNATMMVDFERYPVYRECIFALSVKLSNSGEPYERRVRSEVISTIANYAKESFFKFSIDQDSINAALDTEIEEICSYAPSLELYCMPVGGDKSSIEANTLPLIEYCKERGYTFSDRLHIRIWDANKGV</sequence>
<accession>A0A1W1BHT0</accession>
<gene>
    <name evidence="9" type="ORF">MNB_SM-7-57</name>
</gene>
<organism evidence="9">
    <name type="scientific">hydrothermal vent metagenome</name>
    <dbReference type="NCBI Taxonomy" id="652676"/>
    <lineage>
        <taxon>unclassified sequences</taxon>
        <taxon>metagenomes</taxon>
        <taxon>ecological metagenomes</taxon>
    </lineage>
</organism>
<keyword evidence="2" id="KW-0949">S-adenosyl-L-methionine</keyword>
<dbReference type="HAMAP" id="MF_00917">
    <property type="entry name" value="QueE"/>
    <property type="match status" value="1"/>
</dbReference>
<dbReference type="InterPro" id="IPR007197">
    <property type="entry name" value="rSAM"/>
</dbReference>
<dbReference type="AlphaFoldDB" id="A0A1W1BHT0"/>
<dbReference type="PANTHER" id="PTHR42836">
    <property type="entry name" value="7-CARBOXY-7-DEAZAGUANINE SYNTHASE"/>
    <property type="match status" value="1"/>
</dbReference>
<dbReference type="SUPFAM" id="SSF102114">
    <property type="entry name" value="Radical SAM enzymes"/>
    <property type="match status" value="1"/>
</dbReference>
<dbReference type="InterPro" id="IPR013785">
    <property type="entry name" value="Aldolase_TIM"/>
</dbReference>
<dbReference type="EMBL" id="FPHB01000021">
    <property type="protein sequence ID" value="SFV53097.1"/>
    <property type="molecule type" value="Genomic_DNA"/>
</dbReference>
<feature type="domain" description="Radical SAM core" evidence="8">
    <location>
        <begin position="17"/>
        <end position="247"/>
    </location>
</feature>
<keyword evidence="5" id="KW-0408">Iron</keyword>
<evidence type="ECO:0000256" key="6">
    <source>
        <dbReference type="ARBA" id="ARBA00023014"/>
    </source>
</evidence>
<reference evidence="9" key="1">
    <citation type="submission" date="2016-10" db="EMBL/GenBank/DDBJ databases">
        <authorList>
            <person name="de Groot N.N."/>
        </authorList>
    </citation>
    <scope>NUCLEOTIDE SEQUENCE</scope>
</reference>
<keyword evidence="7" id="KW-0456">Lyase</keyword>
<dbReference type="InterPro" id="IPR024924">
    <property type="entry name" value="7-CO-7-deazaguanine_synth-like"/>
</dbReference>
<evidence type="ECO:0000256" key="5">
    <source>
        <dbReference type="ARBA" id="ARBA00023004"/>
    </source>
</evidence>
<evidence type="ECO:0000256" key="4">
    <source>
        <dbReference type="ARBA" id="ARBA00022842"/>
    </source>
</evidence>